<feature type="compositionally biased region" description="Polar residues" evidence="1">
    <location>
        <begin position="1"/>
        <end position="13"/>
    </location>
</feature>
<dbReference type="EMBL" id="JADGMS010000002">
    <property type="protein sequence ID" value="KAF9686687.1"/>
    <property type="molecule type" value="Genomic_DNA"/>
</dbReference>
<evidence type="ECO:0000313" key="3">
    <source>
        <dbReference type="Proteomes" id="UP000657918"/>
    </source>
</evidence>
<reference evidence="2 3" key="1">
    <citation type="submission" date="2020-10" db="EMBL/GenBank/DDBJ databases">
        <title>Plant Genome Project.</title>
        <authorList>
            <person name="Zhang R.-G."/>
        </authorList>
    </citation>
    <scope>NUCLEOTIDE SEQUENCE [LARGE SCALE GENOMIC DNA]</scope>
    <source>
        <strain evidence="2">FAFU-HL-1</strain>
        <tissue evidence="2">Leaf</tissue>
    </source>
</reference>
<dbReference type="OrthoDB" id="644067at2759"/>
<gene>
    <name evidence="2" type="ORF">SADUNF_Sadunf02G0015200</name>
</gene>
<feature type="compositionally biased region" description="Low complexity" evidence="1">
    <location>
        <begin position="14"/>
        <end position="41"/>
    </location>
</feature>
<proteinExistence type="predicted"/>
<protein>
    <submittedName>
        <fullName evidence="2">Uncharacterized protein</fullName>
    </submittedName>
</protein>
<evidence type="ECO:0000256" key="1">
    <source>
        <dbReference type="SAM" id="MobiDB-lite"/>
    </source>
</evidence>
<name>A0A835THD9_9ROSI</name>
<keyword evidence="3" id="KW-1185">Reference proteome</keyword>
<evidence type="ECO:0000313" key="2">
    <source>
        <dbReference type="EMBL" id="KAF9686687.1"/>
    </source>
</evidence>
<accession>A0A835THD9</accession>
<dbReference type="AlphaFoldDB" id="A0A835THD9"/>
<feature type="region of interest" description="Disordered" evidence="1">
    <location>
        <begin position="1"/>
        <end position="48"/>
    </location>
</feature>
<feature type="region of interest" description="Disordered" evidence="1">
    <location>
        <begin position="97"/>
        <end position="121"/>
    </location>
</feature>
<sequence length="212" mass="22736">MWSLAGDQNINKNSMSTKKVSSDSPSKSPNTCSSPSTLSSPSPIPNQLMIGNSMEEVWNDINLASLHEHPSNYTVTNTSTSTNDHVLHGMTFQDLLATSSNKDTPTRVASKEPSSGGGNNFLKNSLRPSPATMLNLNYGYDHFQYVESRTVPLRSNPPKCIVMPVLALLSFYTSLDSPSDSLGSSSLNSLQFAEKGLKKTATFLAAIGGMSA</sequence>
<dbReference type="Proteomes" id="UP000657918">
    <property type="component" value="Unassembled WGS sequence"/>
</dbReference>
<organism evidence="2 3">
    <name type="scientific">Salix dunnii</name>
    <dbReference type="NCBI Taxonomy" id="1413687"/>
    <lineage>
        <taxon>Eukaryota</taxon>
        <taxon>Viridiplantae</taxon>
        <taxon>Streptophyta</taxon>
        <taxon>Embryophyta</taxon>
        <taxon>Tracheophyta</taxon>
        <taxon>Spermatophyta</taxon>
        <taxon>Magnoliopsida</taxon>
        <taxon>eudicotyledons</taxon>
        <taxon>Gunneridae</taxon>
        <taxon>Pentapetalae</taxon>
        <taxon>rosids</taxon>
        <taxon>fabids</taxon>
        <taxon>Malpighiales</taxon>
        <taxon>Salicaceae</taxon>
        <taxon>Saliceae</taxon>
        <taxon>Salix</taxon>
    </lineage>
</organism>
<comment type="caution">
    <text evidence="2">The sequence shown here is derived from an EMBL/GenBank/DDBJ whole genome shotgun (WGS) entry which is preliminary data.</text>
</comment>